<dbReference type="SUPFAM" id="SSF54001">
    <property type="entry name" value="Cysteine proteinases"/>
    <property type="match status" value="1"/>
</dbReference>
<proteinExistence type="predicted"/>
<reference evidence="1" key="1">
    <citation type="submission" date="2018-06" db="EMBL/GenBank/DDBJ databases">
        <authorList>
            <person name="Zhirakovskaya E."/>
        </authorList>
    </citation>
    <scope>NUCLEOTIDE SEQUENCE</scope>
</reference>
<protein>
    <recommendedName>
        <fullName evidence="2">Lipo-like protein</fullName>
    </recommendedName>
</protein>
<organism evidence="1">
    <name type="scientific">hydrothermal vent metagenome</name>
    <dbReference type="NCBI Taxonomy" id="652676"/>
    <lineage>
        <taxon>unclassified sequences</taxon>
        <taxon>metagenomes</taxon>
        <taxon>ecological metagenomes</taxon>
    </lineage>
</organism>
<dbReference type="Gene3D" id="3.90.1720.10">
    <property type="entry name" value="endopeptidase domain like (from Nostoc punctiforme)"/>
    <property type="match status" value="1"/>
</dbReference>
<dbReference type="InterPro" id="IPR038765">
    <property type="entry name" value="Papain-like_cys_pep_sf"/>
</dbReference>
<sequence>MGLKARCSKRLAEWLNHEYETQDVPLCDFDRLAFEARPCDVLLVEGRSRVSQVIKTITQSIWTHSAIYVGRLHDIDDPELRKLVVSHYDGDPNTQLLIEPILGKGTIVTPLEAYRGEHLRICRPKGLSRPDIQAVIKHVVLHLGVEYDFRQMLDLARFLFPYSILPRRWRSTLFEHNAGFPTKTVCSSMIASAFNHVHYPILPVIHKEEDGHYRLYKRNTRLYKPSDYDCSPYFEIVKYPFMGFDDLAVYRQLPWDDNGLVCNAKGDCFVPPSPGEDTAVGR</sequence>
<evidence type="ECO:0000313" key="1">
    <source>
        <dbReference type="EMBL" id="VAW84706.1"/>
    </source>
</evidence>
<evidence type="ECO:0008006" key="2">
    <source>
        <dbReference type="Google" id="ProtNLM"/>
    </source>
</evidence>
<dbReference type="AlphaFoldDB" id="A0A3B0ZVV8"/>
<accession>A0A3B0ZVV8</accession>
<dbReference type="InterPro" id="IPR024453">
    <property type="entry name" value="Peptidase_C92"/>
</dbReference>
<dbReference type="Pfam" id="PF05708">
    <property type="entry name" value="Peptidase_C92"/>
    <property type="match status" value="1"/>
</dbReference>
<name>A0A3B0ZVV8_9ZZZZ</name>
<dbReference type="EMBL" id="UOFP01000065">
    <property type="protein sequence ID" value="VAW84706.1"/>
    <property type="molecule type" value="Genomic_DNA"/>
</dbReference>
<gene>
    <name evidence="1" type="ORF">MNBD_GAMMA18-1931</name>
</gene>